<evidence type="ECO:0000256" key="2">
    <source>
        <dbReference type="SAM" id="SignalP"/>
    </source>
</evidence>
<feature type="compositionally biased region" description="Basic and acidic residues" evidence="1">
    <location>
        <begin position="134"/>
        <end position="143"/>
    </location>
</feature>
<proteinExistence type="predicted"/>
<name>A0A6A6GQ83_9PEZI</name>
<keyword evidence="2" id="KW-0732">Signal</keyword>
<sequence length="235" mass="25530">MRAFTTYGIHLSLAINLASCHVLPKRNVGGSWFNPLGEIDIAPANNPDNQGQGGANNPAQDFVPIRRGANNQDPPEKRGSSWDNLAGPEEAIADVDLDGLASLYQLLRGDTPSTPEGFVPIKRRNADSSGGGEMDPHAHKTTELSRASMVEYRQGSSGGVSVEMERANRRIRREAGATEDRDRANQTPAFDSVSGQMDYPHSQPYRRDAEKTVPPDPSRNSCLTCARDAYPASRD</sequence>
<feature type="region of interest" description="Disordered" evidence="1">
    <location>
        <begin position="43"/>
        <end position="84"/>
    </location>
</feature>
<dbReference type="AlphaFoldDB" id="A0A6A6GQ83"/>
<evidence type="ECO:0000313" key="3">
    <source>
        <dbReference type="EMBL" id="KAF2227729.1"/>
    </source>
</evidence>
<feature type="compositionally biased region" description="Polar residues" evidence="1">
    <location>
        <begin position="46"/>
        <end position="59"/>
    </location>
</feature>
<keyword evidence="4" id="KW-1185">Reference proteome</keyword>
<accession>A0A6A6GQ83</accession>
<dbReference type="OrthoDB" id="10311696at2759"/>
<dbReference type="Proteomes" id="UP000799538">
    <property type="component" value="Unassembled WGS sequence"/>
</dbReference>
<feature type="compositionally biased region" description="Basic and acidic residues" evidence="1">
    <location>
        <begin position="163"/>
        <end position="184"/>
    </location>
</feature>
<feature type="compositionally biased region" description="Polar residues" evidence="1">
    <location>
        <begin position="185"/>
        <end position="195"/>
    </location>
</feature>
<feature type="chain" id="PRO_5025374936" evidence="2">
    <location>
        <begin position="21"/>
        <end position="235"/>
    </location>
</feature>
<gene>
    <name evidence="3" type="ORF">BDZ85DRAFT_6740</name>
</gene>
<feature type="region of interest" description="Disordered" evidence="1">
    <location>
        <begin position="108"/>
        <end position="235"/>
    </location>
</feature>
<dbReference type="EMBL" id="ML992501">
    <property type="protein sequence ID" value="KAF2227729.1"/>
    <property type="molecule type" value="Genomic_DNA"/>
</dbReference>
<reference evidence="4" key="1">
    <citation type="journal article" date="2020" name="Stud. Mycol.">
        <title>101 Dothideomycetes genomes: A test case for predicting lifestyles and emergence of pathogens.</title>
        <authorList>
            <person name="Haridas S."/>
            <person name="Albert R."/>
            <person name="Binder M."/>
            <person name="Bloem J."/>
            <person name="LaButti K."/>
            <person name="Salamov A."/>
            <person name="Andreopoulos B."/>
            <person name="Baker S."/>
            <person name="Barry K."/>
            <person name="Bills G."/>
            <person name="Bluhm B."/>
            <person name="Cannon C."/>
            <person name="Castanera R."/>
            <person name="Culley D."/>
            <person name="Daum C."/>
            <person name="Ezra D."/>
            <person name="Gonzalez J."/>
            <person name="Henrissat B."/>
            <person name="Kuo A."/>
            <person name="Liang C."/>
            <person name="Lipzen A."/>
            <person name="Lutzoni F."/>
            <person name="Magnuson J."/>
            <person name="Mondo S."/>
            <person name="Nolan M."/>
            <person name="Ohm R."/>
            <person name="Pangilinan J."/>
            <person name="Park H.-J."/>
            <person name="Ramirez L."/>
            <person name="Alfaro M."/>
            <person name="Sun H."/>
            <person name="Tritt A."/>
            <person name="Yoshinaga Y."/>
            <person name="Zwiers L.-H."/>
            <person name="Turgeon B."/>
            <person name="Goodwin S."/>
            <person name="Spatafora J."/>
            <person name="Crous P."/>
            <person name="Grigoriev I."/>
        </authorList>
    </citation>
    <scope>NUCLEOTIDE SEQUENCE [LARGE SCALE GENOMIC DNA]</scope>
    <source>
        <strain evidence="4">CECT 20119</strain>
    </source>
</reference>
<feature type="signal peptide" evidence="2">
    <location>
        <begin position="1"/>
        <end position="20"/>
    </location>
</feature>
<evidence type="ECO:0000313" key="4">
    <source>
        <dbReference type="Proteomes" id="UP000799538"/>
    </source>
</evidence>
<organism evidence="3 4">
    <name type="scientific">Elsinoe ampelina</name>
    <dbReference type="NCBI Taxonomy" id="302913"/>
    <lineage>
        <taxon>Eukaryota</taxon>
        <taxon>Fungi</taxon>
        <taxon>Dikarya</taxon>
        <taxon>Ascomycota</taxon>
        <taxon>Pezizomycotina</taxon>
        <taxon>Dothideomycetes</taxon>
        <taxon>Dothideomycetidae</taxon>
        <taxon>Myriangiales</taxon>
        <taxon>Elsinoaceae</taxon>
        <taxon>Elsinoe</taxon>
    </lineage>
</organism>
<protein>
    <submittedName>
        <fullName evidence="3">Uncharacterized protein</fullName>
    </submittedName>
</protein>
<evidence type="ECO:0000256" key="1">
    <source>
        <dbReference type="SAM" id="MobiDB-lite"/>
    </source>
</evidence>